<name>A0A0H5R7P4_9EUKA</name>
<dbReference type="AlphaFoldDB" id="A0A0H5R7P4"/>
<accession>A0A0H5R7P4</accession>
<proteinExistence type="predicted"/>
<sequence length="202" mass="22856">QSGAAISMLQTLPLFKSFADHVVLPSLIRMQTFNYLDPFAIPSTIQCFFLIDDGFPVFLYEFGQVLEEYRFSISQLNFALWNQIYRLIETRNDADDVMTIRNPSFSVVIILTKNLSAVVLFTTSLVSEYACGIRSLSPELQSAIAEFERIETSNYLIDVQMLTVPHPPTKQRDVGQQRRPSRAVDVDSPGELSLILCCDSFV</sequence>
<organism evidence="1">
    <name type="scientific">Spongospora subterranea</name>
    <dbReference type="NCBI Taxonomy" id="70186"/>
    <lineage>
        <taxon>Eukaryota</taxon>
        <taxon>Sar</taxon>
        <taxon>Rhizaria</taxon>
        <taxon>Endomyxa</taxon>
        <taxon>Phytomyxea</taxon>
        <taxon>Plasmodiophorida</taxon>
        <taxon>Plasmodiophoridae</taxon>
        <taxon>Spongospora</taxon>
    </lineage>
</organism>
<evidence type="ECO:0000313" key="1">
    <source>
        <dbReference type="EMBL" id="CRZ10190.1"/>
    </source>
</evidence>
<reference evidence="1" key="1">
    <citation type="submission" date="2015-04" db="EMBL/GenBank/DDBJ databases">
        <title>The genome sequence of the plant pathogenic Rhizarian Plasmodiophora brassicae reveals insights in its biotrophic life cycle and the origin of chitin synthesis.</title>
        <authorList>
            <person name="Schwelm A."/>
            <person name="Fogelqvist J."/>
            <person name="Knaust A."/>
            <person name="Julke S."/>
            <person name="Lilja T."/>
            <person name="Dhandapani V."/>
            <person name="Bonilla-Rosso G."/>
            <person name="Karlsson M."/>
            <person name="Shevchenko A."/>
            <person name="Choi S.R."/>
            <person name="Kim H.G."/>
            <person name="Park J.Y."/>
            <person name="Lim Y.P."/>
            <person name="Ludwig-Muller J."/>
            <person name="Dixelius C."/>
        </authorList>
    </citation>
    <scope>NUCLEOTIDE SEQUENCE</scope>
    <source>
        <tissue evidence="1">Potato root galls</tissue>
    </source>
</reference>
<dbReference type="EMBL" id="HACM01009748">
    <property type="protein sequence ID" value="CRZ10190.1"/>
    <property type="molecule type" value="Transcribed_RNA"/>
</dbReference>
<protein>
    <submittedName>
        <fullName evidence="1">Uncharacterized protein</fullName>
    </submittedName>
</protein>
<feature type="non-terminal residue" evidence="1">
    <location>
        <position position="1"/>
    </location>
</feature>